<reference evidence="3" key="1">
    <citation type="submission" date="2016-06" db="EMBL/GenBank/DDBJ databases">
        <title>Parallel loss of symbiosis genes in relatives of nitrogen-fixing non-legume Parasponia.</title>
        <authorList>
            <person name="Van Velzen R."/>
            <person name="Holmer R."/>
            <person name="Bu F."/>
            <person name="Rutten L."/>
            <person name="Van Zeijl A."/>
            <person name="Liu W."/>
            <person name="Santuari L."/>
            <person name="Cao Q."/>
            <person name="Sharma T."/>
            <person name="Shen D."/>
            <person name="Roswanjaya Y."/>
            <person name="Wardhani T."/>
            <person name="Kalhor M.S."/>
            <person name="Jansen J."/>
            <person name="Van den Hoogen J."/>
            <person name="Gungor B."/>
            <person name="Hartog M."/>
            <person name="Hontelez J."/>
            <person name="Verver J."/>
            <person name="Yang W.-C."/>
            <person name="Schijlen E."/>
            <person name="Repin R."/>
            <person name="Schilthuizen M."/>
            <person name="Schranz E."/>
            <person name="Heidstra R."/>
            <person name="Miyata K."/>
            <person name="Fedorova E."/>
            <person name="Kohlen W."/>
            <person name="Bisseling T."/>
            <person name="Smit S."/>
            <person name="Geurts R."/>
        </authorList>
    </citation>
    <scope>NUCLEOTIDE SEQUENCE [LARGE SCALE GENOMIC DNA]</scope>
    <source>
        <strain evidence="3">cv. WU1-14</strain>
    </source>
</reference>
<evidence type="ECO:0000313" key="3">
    <source>
        <dbReference type="Proteomes" id="UP000237105"/>
    </source>
</evidence>
<evidence type="ECO:0000256" key="1">
    <source>
        <dbReference type="SAM" id="MobiDB-lite"/>
    </source>
</evidence>
<keyword evidence="3" id="KW-1185">Reference proteome</keyword>
<feature type="non-terminal residue" evidence="2">
    <location>
        <position position="109"/>
    </location>
</feature>
<comment type="caution">
    <text evidence="2">The sequence shown here is derived from an EMBL/GenBank/DDBJ whole genome shotgun (WGS) entry which is preliminary data.</text>
</comment>
<feature type="compositionally biased region" description="Basic residues" evidence="1">
    <location>
        <begin position="23"/>
        <end position="34"/>
    </location>
</feature>
<name>A0A2P5ATX4_PARAD</name>
<feature type="compositionally biased region" description="Acidic residues" evidence="1">
    <location>
        <begin position="7"/>
        <end position="17"/>
    </location>
</feature>
<dbReference type="Proteomes" id="UP000237105">
    <property type="component" value="Unassembled WGS sequence"/>
</dbReference>
<feature type="compositionally biased region" description="Acidic residues" evidence="1">
    <location>
        <begin position="41"/>
        <end position="53"/>
    </location>
</feature>
<accession>A0A2P5ATX4</accession>
<dbReference type="AlphaFoldDB" id="A0A2P5ATX4"/>
<sequence length="109" mass="12302">MGKWIVEEDDSGFENENDEKAKEAHKKKKNKVNKNQKAVADEEDEESTDFENGNEEKASDKAIIIEHLKILNCVSRNEASFNAIWCAIIACFNGALKEHSTVARGLTYK</sequence>
<gene>
    <name evidence="2" type="ORF">PanWU01x14_301300</name>
</gene>
<organism evidence="2 3">
    <name type="scientific">Parasponia andersonii</name>
    <name type="common">Sponia andersonii</name>
    <dbReference type="NCBI Taxonomy" id="3476"/>
    <lineage>
        <taxon>Eukaryota</taxon>
        <taxon>Viridiplantae</taxon>
        <taxon>Streptophyta</taxon>
        <taxon>Embryophyta</taxon>
        <taxon>Tracheophyta</taxon>
        <taxon>Spermatophyta</taxon>
        <taxon>Magnoliopsida</taxon>
        <taxon>eudicotyledons</taxon>
        <taxon>Gunneridae</taxon>
        <taxon>Pentapetalae</taxon>
        <taxon>rosids</taxon>
        <taxon>fabids</taxon>
        <taxon>Rosales</taxon>
        <taxon>Cannabaceae</taxon>
        <taxon>Parasponia</taxon>
    </lineage>
</organism>
<evidence type="ECO:0000313" key="2">
    <source>
        <dbReference type="EMBL" id="PON39928.1"/>
    </source>
</evidence>
<feature type="region of interest" description="Disordered" evidence="1">
    <location>
        <begin position="1"/>
        <end position="56"/>
    </location>
</feature>
<proteinExistence type="predicted"/>
<protein>
    <submittedName>
        <fullName evidence="2">Uncharacterized protein</fullName>
    </submittedName>
</protein>
<dbReference type="EMBL" id="JXTB01000451">
    <property type="protein sequence ID" value="PON39928.1"/>
    <property type="molecule type" value="Genomic_DNA"/>
</dbReference>